<dbReference type="Proteomes" id="UP000235145">
    <property type="component" value="Unassembled WGS sequence"/>
</dbReference>
<proteinExistence type="predicted"/>
<evidence type="ECO:0000313" key="2">
    <source>
        <dbReference type="Proteomes" id="UP000235145"/>
    </source>
</evidence>
<name>A0A9R1W3T6_LACSA</name>
<evidence type="ECO:0000313" key="1">
    <source>
        <dbReference type="EMBL" id="KAJ0217951.1"/>
    </source>
</evidence>
<protein>
    <recommendedName>
        <fullName evidence="3">Retrotransposon Copia-like N-terminal domain-containing protein</fullName>
    </recommendedName>
</protein>
<comment type="caution">
    <text evidence="1">The sequence shown here is derived from an EMBL/GenBank/DDBJ whole genome shotgun (WGS) entry which is preliminary data.</text>
</comment>
<accession>A0A9R1W3T6</accession>
<gene>
    <name evidence="1" type="ORF">LSAT_V11C300119210</name>
</gene>
<dbReference type="AlphaFoldDB" id="A0A9R1W3T6"/>
<sequence length="166" mass="18735">MESSVGEKYPNPSPICALNFITFNSKLSGRDNYGLWKIQMLVCLLDSHQINGKPVTPQTRFTVKRSDALVKVWILGSLSERTGGPLRDPIIEATSQNANNVAFFPNAIWSANEDGHNIIQYDVYNLLYQIVGQKSTYRTIKDSFGNNLLHLIQQLPIINKLNLISW</sequence>
<reference evidence="1 2" key="1">
    <citation type="journal article" date="2017" name="Nat. Commun.">
        <title>Genome assembly with in vitro proximity ligation data and whole-genome triplication in lettuce.</title>
        <authorList>
            <person name="Reyes-Chin-Wo S."/>
            <person name="Wang Z."/>
            <person name="Yang X."/>
            <person name="Kozik A."/>
            <person name="Arikit S."/>
            <person name="Song C."/>
            <person name="Xia L."/>
            <person name="Froenicke L."/>
            <person name="Lavelle D.O."/>
            <person name="Truco M.J."/>
            <person name="Xia R."/>
            <person name="Zhu S."/>
            <person name="Xu C."/>
            <person name="Xu H."/>
            <person name="Xu X."/>
            <person name="Cox K."/>
            <person name="Korf I."/>
            <person name="Meyers B.C."/>
            <person name="Michelmore R.W."/>
        </authorList>
    </citation>
    <scope>NUCLEOTIDE SEQUENCE [LARGE SCALE GENOMIC DNA]</scope>
    <source>
        <strain evidence="2">cv. Salinas</strain>
        <tissue evidence="1">Seedlings</tissue>
    </source>
</reference>
<dbReference type="EMBL" id="NBSK02000003">
    <property type="protein sequence ID" value="KAJ0217951.1"/>
    <property type="molecule type" value="Genomic_DNA"/>
</dbReference>
<dbReference type="OrthoDB" id="10348319at2759"/>
<evidence type="ECO:0008006" key="3">
    <source>
        <dbReference type="Google" id="ProtNLM"/>
    </source>
</evidence>
<keyword evidence="2" id="KW-1185">Reference proteome</keyword>
<organism evidence="1 2">
    <name type="scientific">Lactuca sativa</name>
    <name type="common">Garden lettuce</name>
    <dbReference type="NCBI Taxonomy" id="4236"/>
    <lineage>
        <taxon>Eukaryota</taxon>
        <taxon>Viridiplantae</taxon>
        <taxon>Streptophyta</taxon>
        <taxon>Embryophyta</taxon>
        <taxon>Tracheophyta</taxon>
        <taxon>Spermatophyta</taxon>
        <taxon>Magnoliopsida</taxon>
        <taxon>eudicotyledons</taxon>
        <taxon>Gunneridae</taxon>
        <taxon>Pentapetalae</taxon>
        <taxon>asterids</taxon>
        <taxon>campanulids</taxon>
        <taxon>Asterales</taxon>
        <taxon>Asteraceae</taxon>
        <taxon>Cichorioideae</taxon>
        <taxon>Cichorieae</taxon>
        <taxon>Lactucinae</taxon>
        <taxon>Lactuca</taxon>
    </lineage>
</organism>